<accession>A0ABU8E297</accession>
<keyword evidence="1" id="KW-0812">Transmembrane</keyword>
<proteinExistence type="predicted"/>
<comment type="caution">
    <text evidence="2">The sequence shown here is derived from an EMBL/GenBank/DDBJ whole genome shotgun (WGS) entry which is preliminary data.</text>
</comment>
<evidence type="ECO:0000313" key="3">
    <source>
        <dbReference type="Proteomes" id="UP001373496"/>
    </source>
</evidence>
<organism evidence="2 3">
    <name type="scientific">Klenkia terrae</name>
    <dbReference type="NCBI Taxonomy" id="1052259"/>
    <lineage>
        <taxon>Bacteria</taxon>
        <taxon>Bacillati</taxon>
        <taxon>Actinomycetota</taxon>
        <taxon>Actinomycetes</taxon>
        <taxon>Geodermatophilales</taxon>
        <taxon>Geodermatophilaceae</taxon>
        <taxon>Klenkia</taxon>
    </lineage>
</organism>
<dbReference type="InterPro" id="IPR025338">
    <property type="entry name" value="DUF4244"/>
</dbReference>
<keyword evidence="3" id="KW-1185">Reference proteome</keyword>
<evidence type="ECO:0000256" key="1">
    <source>
        <dbReference type="SAM" id="Phobius"/>
    </source>
</evidence>
<protein>
    <submittedName>
        <fullName evidence="2">DUF4244 domain-containing protein</fullName>
    </submittedName>
</protein>
<reference evidence="2 3" key="1">
    <citation type="submission" date="2024-03" db="EMBL/GenBank/DDBJ databases">
        <title>Draft genome sequence of Klenkia terrae.</title>
        <authorList>
            <person name="Duangmal K."/>
            <person name="Chantavorakit T."/>
        </authorList>
    </citation>
    <scope>NUCLEOTIDE SEQUENCE [LARGE SCALE GENOMIC DNA]</scope>
    <source>
        <strain evidence="2 3">JCM 17786</strain>
    </source>
</reference>
<dbReference type="RefSeq" id="WP_225234395.1">
    <property type="nucleotide sequence ID" value="NZ_JBAPLV010000001.1"/>
</dbReference>
<dbReference type="Pfam" id="PF14029">
    <property type="entry name" value="DUF4244"/>
    <property type="match status" value="1"/>
</dbReference>
<keyword evidence="1" id="KW-0472">Membrane</keyword>
<name>A0ABU8E297_9ACTN</name>
<gene>
    <name evidence="2" type="ORF">UXQ13_00625</name>
</gene>
<sequence length="60" mass="6043">MSRLWRRLTAGPEDGMSTAEYAVGTVAACAFAAVLYQVVTGDSVVAGLGALVAKALATLA</sequence>
<keyword evidence="1" id="KW-1133">Transmembrane helix</keyword>
<evidence type="ECO:0000313" key="2">
    <source>
        <dbReference type="EMBL" id="MEI4276959.1"/>
    </source>
</evidence>
<dbReference type="EMBL" id="JBAPLV010000001">
    <property type="protein sequence ID" value="MEI4276959.1"/>
    <property type="molecule type" value="Genomic_DNA"/>
</dbReference>
<feature type="transmembrane region" description="Helical" evidence="1">
    <location>
        <begin position="21"/>
        <end position="39"/>
    </location>
</feature>
<dbReference type="Proteomes" id="UP001373496">
    <property type="component" value="Unassembled WGS sequence"/>
</dbReference>